<keyword evidence="2" id="KW-0238">DNA-binding</keyword>
<evidence type="ECO:0000256" key="3">
    <source>
        <dbReference type="ARBA" id="ARBA00023163"/>
    </source>
</evidence>
<dbReference type="GO" id="GO:0003700">
    <property type="term" value="F:DNA-binding transcription factor activity"/>
    <property type="evidence" value="ECO:0007669"/>
    <property type="project" value="InterPro"/>
</dbReference>
<proteinExistence type="predicted"/>
<dbReference type="SUPFAM" id="SSF46689">
    <property type="entry name" value="Homeodomain-like"/>
    <property type="match status" value="1"/>
</dbReference>
<dbReference type="InterPro" id="IPR018062">
    <property type="entry name" value="HTH_AraC-typ_CS"/>
</dbReference>
<reference evidence="5" key="1">
    <citation type="submission" date="2012-01" db="EMBL/GenBank/DDBJ databases">
        <title>The Genome Sequence of Treponema denticola H-22.</title>
        <authorList>
            <consortium name="The Broad Institute Genome Sequencing Platform"/>
            <person name="Earl A."/>
            <person name="Ward D."/>
            <person name="Feldgarden M."/>
            <person name="Gevers D."/>
            <person name="Blanton J.M."/>
            <person name="Fenno C.J."/>
            <person name="Baranova O.V."/>
            <person name="Mathney J."/>
            <person name="Dewhirst F.E."/>
            <person name="Izard J."/>
            <person name="Young S.K."/>
            <person name="Zeng Q."/>
            <person name="Gargeya S."/>
            <person name="Fitzgerald M."/>
            <person name="Haas B."/>
            <person name="Abouelleil A."/>
            <person name="Alvarado L."/>
            <person name="Arachchi H.M."/>
            <person name="Berlin A."/>
            <person name="Chapman S.B."/>
            <person name="Gearin G."/>
            <person name="Goldberg J."/>
            <person name="Griggs A."/>
            <person name="Gujja S."/>
            <person name="Hansen M."/>
            <person name="Heiman D."/>
            <person name="Howarth C."/>
            <person name="Larimer J."/>
            <person name="Lui A."/>
            <person name="MacDonald P.J.P."/>
            <person name="McCowen C."/>
            <person name="Montmayeur A."/>
            <person name="Murphy C."/>
            <person name="Neiman D."/>
            <person name="Pearson M."/>
            <person name="Priest M."/>
            <person name="Roberts A."/>
            <person name="Saif S."/>
            <person name="Shea T."/>
            <person name="Sisk P."/>
            <person name="Stolte C."/>
            <person name="Sykes S."/>
            <person name="Wortman J."/>
            <person name="Nusbaum C."/>
            <person name="Birren B."/>
        </authorList>
    </citation>
    <scope>NUCLEOTIDE SEQUENCE [LARGE SCALE GENOMIC DNA]</scope>
    <source>
        <strain evidence="5">H-22</strain>
    </source>
</reference>
<dbReference type="AlphaFoldDB" id="A0A0E2E3D7"/>
<sequence length="315" mass="36268">MRTVEDYWEDFEHFGFIKHLKDGRRDYILDEEKGSGGFSILGDTETAVATISDCTLYRPLVIKADNVNERIIELGQYYTGLASYYEKKEKSCEFEYGLNAYVNTFSFYGYKRIEPHVRFINIGFGFREKFFSSLPITLEENFFERAACVLNPEPIVIPKITAICNSLKECTLEGGALKLYIQGKCLEVFSLLYDYIYKAKPAINVHLSQKDKAVLKEVKTFIEEHFADHVTIAELAKKFAINQQKLVTGFKDCFNATINGYTQKIRMTKALELLYDDTLSIIEIAQAVGYYGDGYFQKAFKETYGITPSRMRRDL</sequence>
<dbReference type="InterPro" id="IPR018060">
    <property type="entry name" value="HTH_AraC"/>
</dbReference>
<evidence type="ECO:0000313" key="5">
    <source>
        <dbReference type="EMBL" id="EMB30591.1"/>
    </source>
</evidence>
<dbReference type="GO" id="GO:0043565">
    <property type="term" value="F:sequence-specific DNA binding"/>
    <property type="evidence" value="ECO:0007669"/>
    <property type="project" value="InterPro"/>
</dbReference>
<dbReference type="HOGENOM" id="CLU_865841_0_0_12"/>
<feature type="domain" description="HTH araC/xylS-type" evidence="4">
    <location>
        <begin position="216"/>
        <end position="314"/>
    </location>
</feature>
<evidence type="ECO:0000256" key="2">
    <source>
        <dbReference type="ARBA" id="ARBA00023125"/>
    </source>
</evidence>
<dbReference type="EMBL" id="AGDV01000021">
    <property type="protein sequence ID" value="EMB30591.1"/>
    <property type="molecule type" value="Genomic_DNA"/>
</dbReference>
<comment type="caution">
    <text evidence="5">The sequence shown here is derived from an EMBL/GenBank/DDBJ whole genome shotgun (WGS) entry which is preliminary data.</text>
</comment>
<accession>A0A0E2E3D7</accession>
<dbReference type="PROSITE" id="PS01124">
    <property type="entry name" value="HTH_ARAC_FAMILY_2"/>
    <property type="match status" value="1"/>
</dbReference>
<dbReference type="PROSITE" id="PS00041">
    <property type="entry name" value="HTH_ARAC_FAMILY_1"/>
    <property type="match status" value="1"/>
</dbReference>
<evidence type="ECO:0000259" key="4">
    <source>
        <dbReference type="PROSITE" id="PS01124"/>
    </source>
</evidence>
<dbReference type="SMART" id="SM00342">
    <property type="entry name" value="HTH_ARAC"/>
    <property type="match status" value="1"/>
</dbReference>
<dbReference type="PATRIC" id="fig|999432.5.peg.2364"/>
<protein>
    <recommendedName>
        <fullName evidence="4">HTH araC/xylS-type domain-containing protein</fullName>
    </recommendedName>
</protein>
<gene>
    <name evidence="5" type="ORF">HMPREF9726_02276</name>
</gene>
<dbReference type="PRINTS" id="PR00032">
    <property type="entry name" value="HTHARAC"/>
</dbReference>
<keyword evidence="1" id="KW-0805">Transcription regulation</keyword>
<dbReference type="Pfam" id="PF12833">
    <property type="entry name" value="HTH_18"/>
    <property type="match status" value="1"/>
</dbReference>
<dbReference type="PANTHER" id="PTHR47893">
    <property type="entry name" value="REGULATORY PROTEIN PCHR"/>
    <property type="match status" value="1"/>
</dbReference>
<dbReference type="RefSeq" id="WP_002685729.1">
    <property type="nucleotide sequence ID" value="NZ_CM001795.1"/>
</dbReference>
<evidence type="ECO:0000256" key="1">
    <source>
        <dbReference type="ARBA" id="ARBA00023015"/>
    </source>
</evidence>
<organism evidence="5">
    <name type="scientific">Treponema denticola H-22</name>
    <dbReference type="NCBI Taxonomy" id="999432"/>
    <lineage>
        <taxon>Bacteria</taxon>
        <taxon>Pseudomonadati</taxon>
        <taxon>Spirochaetota</taxon>
        <taxon>Spirochaetia</taxon>
        <taxon>Spirochaetales</taxon>
        <taxon>Treponemataceae</taxon>
        <taxon>Treponema</taxon>
    </lineage>
</organism>
<dbReference type="PANTHER" id="PTHR47893:SF1">
    <property type="entry name" value="REGULATORY PROTEIN PCHR"/>
    <property type="match status" value="1"/>
</dbReference>
<dbReference type="InterPro" id="IPR009057">
    <property type="entry name" value="Homeodomain-like_sf"/>
</dbReference>
<dbReference type="InterPro" id="IPR053142">
    <property type="entry name" value="PchR_regulatory_protein"/>
</dbReference>
<keyword evidence="3" id="KW-0804">Transcription</keyword>
<dbReference type="Proteomes" id="UP000011705">
    <property type="component" value="Chromosome"/>
</dbReference>
<dbReference type="Gene3D" id="1.10.10.60">
    <property type="entry name" value="Homeodomain-like"/>
    <property type="match status" value="1"/>
</dbReference>
<dbReference type="InterPro" id="IPR020449">
    <property type="entry name" value="Tscrpt_reg_AraC-type_HTH"/>
</dbReference>
<name>A0A0E2E3D7_TREDN</name>